<reference evidence="1 2" key="1">
    <citation type="journal article" date="2017" name="BMC Genomics">
        <title>Comparative genomic and phylogenomic analyses of the Bifidobacteriaceae family.</title>
        <authorList>
            <person name="Lugli G.A."/>
            <person name="Milani C."/>
            <person name="Turroni F."/>
            <person name="Duranti S."/>
            <person name="Mancabelli L."/>
            <person name="Mangifesta M."/>
            <person name="Ferrario C."/>
            <person name="Modesto M."/>
            <person name="Mattarelli P."/>
            <person name="Jiri K."/>
            <person name="van Sinderen D."/>
            <person name="Ventura M."/>
        </authorList>
    </citation>
    <scope>NUCLEOTIDE SEQUENCE [LARGE SCALE GENOMIC DNA]</scope>
    <source>
        <strain evidence="1 2">DSM 24762</strain>
    </source>
</reference>
<gene>
    <name evidence="1" type="ORF">ALMA_0347</name>
</gene>
<organism evidence="1 2">
    <name type="scientific">Alloscardovia macacae</name>
    <dbReference type="NCBI Taxonomy" id="1160091"/>
    <lineage>
        <taxon>Bacteria</taxon>
        <taxon>Bacillati</taxon>
        <taxon>Actinomycetota</taxon>
        <taxon>Actinomycetes</taxon>
        <taxon>Bifidobacteriales</taxon>
        <taxon>Bifidobacteriaceae</taxon>
        <taxon>Alloscardovia</taxon>
    </lineage>
</organism>
<comment type="caution">
    <text evidence="1">The sequence shown here is derived from an EMBL/GenBank/DDBJ whole genome shotgun (WGS) entry which is preliminary data.</text>
</comment>
<name>A0A261F7B7_9BIFI</name>
<accession>A0A261F7B7</accession>
<protein>
    <submittedName>
        <fullName evidence="1">Uncharacterized protein</fullName>
    </submittedName>
</protein>
<evidence type="ECO:0000313" key="2">
    <source>
        <dbReference type="Proteomes" id="UP000243657"/>
    </source>
</evidence>
<evidence type="ECO:0000313" key="1">
    <source>
        <dbReference type="EMBL" id="OZG55022.1"/>
    </source>
</evidence>
<sequence length="57" mass="6685">MFCILAALYGYELWHMGDARGESVHYVRKACGKRLRFSAILNVNFPCTFRGLMERER</sequence>
<dbReference type="EMBL" id="MWWT01000001">
    <property type="protein sequence ID" value="OZG55022.1"/>
    <property type="molecule type" value="Genomic_DNA"/>
</dbReference>
<keyword evidence="2" id="KW-1185">Reference proteome</keyword>
<dbReference type="Proteomes" id="UP000243657">
    <property type="component" value="Unassembled WGS sequence"/>
</dbReference>
<proteinExistence type="predicted"/>
<dbReference type="AlphaFoldDB" id="A0A261F7B7"/>